<proteinExistence type="inferred from homology"/>
<evidence type="ECO:0000313" key="4">
    <source>
        <dbReference type="EMBL" id="ATL47140.1"/>
    </source>
</evidence>
<feature type="domain" description="DUF1731" evidence="3">
    <location>
        <begin position="257"/>
        <end position="303"/>
    </location>
</feature>
<dbReference type="PANTHER" id="PTHR11092:SF0">
    <property type="entry name" value="EPIMERASE FAMILY PROTEIN SDR39U1"/>
    <property type="match status" value="1"/>
</dbReference>
<dbReference type="Pfam" id="PF01370">
    <property type="entry name" value="Epimerase"/>
    <property type="match status" value="1"/>
</dbReference>
<gene>
    <name evidence="4" type="ORF">COR50_08055</name>
</gene>
<protein>
    <submittedName>
        <fullName evidence="4">TIGR01777 family protein</fullName>
    </submittedName>
</protein>
<feature type="domain" description="NAD-dependent epimerase/dehydratase" evidence="2">
    <location>
        <begin position="4"/>
        <end position="219"/>
    </location>
</feature>
<evidence type="ECO:0000313" key="5">
    <source>
        <dbReference type="Proteomes" id="UP000220133"/>
    </source>
</evidence>
<dbReference type="InterPro" id="IPR010099">
    <property type="entry name" value="SDR39U1"/>
</dbReference>
<dbReference type="OrthoDB" id="9801773at2"/>
<reference evidence="4 5" key="1">
    <citation type="submission" date="2017-10" db="EMBL/GenBank/DDBJ databases">
        <title>Paenichitinophaga pekingensis gen. nov., sp. nov., isolated from activated sludge.</title>
        <authorList>
            <person name="Jin D."/>
            <person name="Kong X."/>
            <person name="Deng Y."/>
            <person name="Bai Z."/>
        </authorList>
    </citation>
    <scope>NUCLEOTIDE SEQUENCE [LARGE SCALE GENOMIC DNA]</scope>
    <source>
        <strain evidence="4 5">13</strain>
    </source>
</reference>
<dbReference type="NCBIfam" id="TIGR01777">
    <property type="entry name" value="yfcH"/>
    <property type="match status" value="1"/>
</dbReference>
<comment type="similarity">
    <text evidence="1">Belongs to the NAD(P)-dependent epimerase/dehydratase family. SDR39U1 subfamily.</text>
</comment>
<evidence type="ECO:0000259" key="2">
    <source>
        <dbReference type="Pfam" id="PF01370"/>
    </source>
</evidence>
<dbReference type="PANTHER" id="PTHR11092">
    <property type="entry name" value="SUGAR NUCLEOTIDE EPIMERASE RELATED"/>
    <property type="match status" value="1"/>
</dbReference>
<evidence type="ECO:0000259" key="3">
    <source>
        <dbReference type="Pfam" id="PF08338"/>
    </source>
</evidence>
<dbReference type="SUPFAM" id="SSF51735">
    <property type="entry name" value="NAD(P)-binding Rossmann-fold domains"/>
    <property type="match status" value="1"/>
</dbReference>
<name>A0A291QT44_9BACT</name>
<accession>A0A291QT44</accession>
<dbReference type="EMBL" id="CP023777">
    <property type="protein sequence ID" value="ATL47140.1"/>
    <property type="molecule type" value="Genomic_DNA"/>
</dbReference>
<organism evidence="4 5">
    <name type="scientific">Chitinophaga caeni</name>
    <dbReference type="NCBI Taxonomy" id="2029983"/>
    <lineage>
        <taxon>Bacteria</taxon>
        <taxon>Pseudomonadati</taxon>
        <taxon>Bacteroidota</taxon>
        <taxon>Chitinophagia</taxon>
        <taxon>Chitinophagales</taxon>
        <taxon>Chitinophagaceae</taxon>
        <taxon>Chitinophaga</taxon>
    </lineage>
</organism>
<dbReference type="InterPro" id="IPR001509">
    <property type="entry name" value="Epimerase_deHydtase"/>
</dbReference>
<dbReference type="KEGG" id="cbae:COR50_08055"/>
<keyword evidence="5" id="KW-1185">Reference proteome</keyword>
<dbReference type="Pfam" id="PF08338">
    <property type="entry name" value="DUF1731"/>
    <property type="match status" value="1"/>
</dbReference>
<sequence>MARVLITGGTGLVGRALTKLFSGRGYQVIILSRQAMHSDDPQVSYATWDISRQYIDADAIESADYIVHLAGAGVADKRWTSARKQEIRDSRVLSSQLLEKYLLQQPHKVKKFISASATGFYGEDNGKEPFTENMQAHDDFLGNTCSQWEESVHAIRRNTGIPTVIFRTGIVLSREGGAIREFYKPLKLGFATILGNGEQMVSWIHIQDLVRLYFNAIVNDALEGTFNAVAPQPVSNRELISAMAKAAKGRSFITVHAPKFMLKLALGEMSIEVLKSCTVSSKKIQSTGFQFSYPAIEDAMAQLFLKRGAQD</sequence>
<dbReference type="Proteomes" id="UP000220133">
    <property type="component" value="Chromosome"/>
</dbReference>
<dbReference type="AlphaFoldDB" id="A0A291QT44"/>
<dbReference type="RefSeq" id="WP_098193522.1">
    <property type="nucleotide sequence ID" value="NZ_CP023777.1"/>
</dbReference>
<dbReference type="InterPro" id="IPR013549">
    <property type="entry name" value="DUF1731"/>
</dbReference>
<dbReference type="Gene3D" id="3.40.50.720">
    <property type="entry name" value="NAD(P)-binding Rossmann-like Domain"/>
    <property type="match status" value="1"/>
</dbReference>
<dbReference type="InterPro" id="IPR036291">
    <property type="entry name" value="NAD(P)-bd_dom_sf"/>
</dbReference>
<evidence type="ECO:0000256" key="1">
    <source>
        <dbReference type="ARBA" id="ARBA00009353"/>
    </source>
</evidence>